<name>A0ABY7YJW7_9HYPH</name>
<dbReference type="SUPFAM" id="SSF141371">
    <property type="entry name" value="PilZ domain-like"/>
    <property type="match status" value="1"/>
</dbReference>
<organism evidence="2 3">
    <name type="scientific">Devosia algicola</name>
    <dbReference type="NCBI Taxonomy" id="3026418"/>
    <lineage>
        <taxon>Bacteria</taxon>
        <taxon>Pseudomonadati</taxon>
        <taxon>Pseudomonadota</taxon>
        <taxon>Alphaproteobacteria</taxon>
        <taxon>Hyphomicrobiales</taxon>
        <taxon>Devosiaceae</taxon>
        <taxon>Devosia</taxon>
    </lineage>
</organism>
<protein>
    <submittedName>
        <fullName evidence="2">PilZ domain-containing protein</fullName>
    </submittedName>
</protein>
<dbReference type="Pfam" id="PF07238">
    <property type="entry name" value="PilZ"/>
    <property type="match status" value="1"/>
</dbReference>
<dbReference type="Gene3D" id="2.40.10.220">
    <property type="entry name" value="predicted glycosyltransferase like domains"/>
    <property type="match status" value="1"/>
</dbReference>
<dbReference type="InterPro" id="IPR009875">
    <property type="entry name" value="PilZ_domain"/>
</dbReference>
<reference evidence="2 3" key="1">
    <citation type="submission" date="2023-02" db="EMBL/GenBank/DDBJ databases">
        <title>Devosia algicola sp. nov., isolated from the phycosphere of marine algae.</title>
        <authorList>
            <person name="Kim J.M."/>
            <person name="Lee J.K."/>
            <person name="Choi B.J."/>
            <person name="Bayburt H."/>
            <person name="Jeon C.O."/>
        </authorList>
    </citation>
    <scope>NUCLEOTIDE SEQUENCE [LARGE SCALE GENOMIC DNA]</scope>
    <source>
        <strain evidence="2 3">G20-9</strain>
    </source>
</reference>
<accession>A0ABY7YJW7</accession>
<evidence type="ECO:0000313" key="2">
    <source>
        <dbReference type="EMBL" id="WDR01581.1"/>
    </source>
</evidence>
<gene>
    <name evidence="2" type="ORF">PSQ19_12430</name>
</gene>
<proteinExistence type="predicted"/>
<sequence length="120" mass="13785">MSTENLAIDTETLRRRLQQDEQKNAHKRRFERHSTFIVARMVMQDTAQHIDGVINEMSLGGMRFRPASKYLQKRDGDTVSLLIEEQAFIGRIRASRPDGYGIELLDMMPEGVMAGFLSQQ</sequence>
<evidence type="ECO:0000259" key="1">
    <source>
        <dbReference type="Pfam" id="PF07238"/>
    </source>
</evidence>
<dbReference type="RefSeq" id="WP_282217991.1">
    <property type="nucleotide sequence ID" value="NZ_CP118246.1"/>
</dbReference>
<feature type="domain" description="PilZ" evidence="1">
    <location>
        <begin position="27"/>
        <end position="107"/>
    </location>
</feature>
<evidence type="ECO:0000313" key="3">
    <source>
        <dbReference type="Proteomes" id="UP001220530"/>
    </source>
</evidence>
<keyword evidence="3" id="KW-1185">Reference proteome</keyword>
<dbReference type="Proteomes" id="UP001220530">
    <property type="component" value="Chromosome"/>
</dbReference>
<dbReference type="EMBL" id="CP118246">
    <property type="protein sequence ID" value="WDR01581.1"/>
    <property type="molecule type" value="Genomic_DNA"/>
</dbReference>